<dbReference type="GO" id="GO:0005886">
    <property type="term" value="C:plasma membrane"/>
    <property type="evidence" value="ECO:0007669"/>
    <property type="project" value="TreeGrafter"/>
</dbReference>
<gene>
    <name evidence="2" type="ORF">E5J99_05390</name>
</gene>
<evidence type="ECO:0008006" key="4">
    <source>
        <dbReference type="Google" id="ProtNLM"/>
    </source>
</evidence>
<dbReference type="GO" id="GO:0004713">
    <property type="term" value="F:protein tyrosine kinase activity"/>
    <property type="evidence" value="ECO:0007669"/>
    <property type="project" value="TreeGrafter"/>
</dbReference>
<comment type="caution">
    <text evidence="2">The sequence shown here is derived from an EMBL/GenBank/DDBJ whole genome shotgun (WGS) entry which is preliminary data.</text>
</comment>
<protein>
    <recommendedName>
        <fullName evidence="4">Polysaccharide chain length determinant N-terminal domain-containing protein</fullName>
    </recommendedName>
</protein>
<feature type="transmembrane region" description="Helical" evidence="1">
    <location>
        <begin position="20"/>
        <end position="40"/>
    </location>
</feature>
<evidence type="ECO:0000256" key="1">
    <source>
        <dbReference type="SAM" id="Phobius"/>
    </source>
</evidence>
<feature type="transmembrane region" description="Helical" evidence="1">
    <location>
        <begin position="323"/>
        <end position="344"/>
    </location>
</feature>
<dbReference type="EMBL" id="SRLD01000007">
    <property type="protein sequence ID" value="TGE18338.1"/>
    <property type="molecule type" value="Genomic_DNA"/>
</dbReference>
<dbReference type="OrthoDB" id="647428at2"/>
<proteinExistence type="predicted"/>
<organism evidence="2 3">
    <name type="scientific">Hymenobacter elongatus</name>
    <dbReference type="NCBI Taxonomy" id="877208"/>
    <lineage>
        <taxon>Bacteria</taxon>
        <taxon>Pseudomonadati</taxon>
        <taxon>Bacteroidota</taxon>
        <taxon>Cytophagia</taxon>
        <taxon>Cytophagales</taxon>
        <taxon>Hymenobacteraceae</taxon>
        <taxon>Hymenobacter</taxon>
    </lineage>
</organism>
<name>A0A4Z0PP76_9BACT</name>
<sequence length="362" mass="39971">MSSRSYSLLGLWPVVNRWKTLVATAVGLALVLSVIVSLLLPNIYKSTAVFYPTNPSSTDPDRIVSDGGKLELGGRAEDLDRVITIGESQTLAELIITRFDLHTHYKVGKAGTDVADQAALEEFNSNFTIVHNDRDAIEVNFLDEDKVLAARVANTIVLAIDSINQQLTFENRRKVIDLYQGRKEFLEREYSAAHDSLLQGRRRYGIYGMENESRYLGRAIIQTETQLRQAEGEGNSSKAAGLRKALRGLTKADGGNFLNLENYVKGTDLMATTYARFADIQGRLIGARNAYETAKLAISGKISSIYVVQKAFPATKKTSPVRWLIVLSSVVITLVLSLIFVTLLELYRGNLTVGRPGPEPQS</sequence>
<keyword evidence="1" id="KW-1133">Transmembrane helix</keyword>
<evidence type="ECO:0000313" key="2">
    <source>
        <dbReference type="EMBL" id="TGE18338.1"/>
    </source>
</evidence>
<dbReference type="InterPro" id="IPR050445">
    <property type="entry name" value="Bact_polysacc_biosynth/exp"/>
</dbReference>
<keyword evidence="3" id="KW-1185">Reference proteome</keyword>
<accession>A0A4Z0PP76</accession>
<dbReference type="PANTHER" id="PTHR32309:SF13">
    <property type="entry name" value="FERRIC ENTEROBACTIN TRANSPORT PROTEIN FEPE"/>
    <property type="match status" value="1"/>
</dbReference>
<evidence type="ECO:0000313" key="3">
    <source>
        <dbReference type="Proteomes" id="UP000297739"/>
    </source>
</evidence>
<dbReference type="Proteomes" id="UP000297739">
    <property type="component" value="Unassembled WGS sequence"/>
</dbReference>
<dbReference type="AlphaFoldDB" id="A0A4Z0PP76"/>
<dbReference type="RefSeq" id="WP_135496700.1">
    <property type="nucleotide sequence ID" value="NZ_SRLD01000007.1"/>
</dbReference>
<reference evidence="2 3" key="1">
    <citation type="submission" date="2019-04" db="EMBL/GenBank/DDBJ databases">
        <authorList>
            <person name="Feng G."/>
            <person name="Zhang J."/>
            <person name="Zhu H."/>
        </authorList>
    </citation>
    <scope>NUCLEOTIDE SEQUENCE [LARGE SCALE GENOMIC DNA]</scope>
    <source>
        <strain evidence="2 3">JCM 17223</strain>
    </source>
</reference>
<keyword evidence="1" id="KW-0472">Membrane</keyword>
<keyword evidence="1" id="KW-0812">Transmembrane</keyword>
<dbReference type="PANTHER" id="PTHR32309">
    <property type="entry name" value="TYROSINE-PROTEIN KINASE"/>
    <property type="match status" value="1"/>
</dbReference>